<reference evidence="2 3" key="1">
    <citation type="submission" date="2024-03" db="EMBL/GenBank/DDBJ databases">
        <title>Draft genome sequence of Pseudonocardia tropica JCM 19149.</title>
        <authorList>
            <person name="Butdee W."/>
            <person name="Duangmal K."/>
        </authorList>
    </citation>
    <scope>NUCLEOTIDE SEQUENCE [LARGE SCALE GENOMIC DNA]</scope>
    <source>
        <strain evidence="2 3">JCM 19149</strain>
    </source>
</reference>
<dbReference type="Proteomes" id="UP001464923">
    <property type="component" value="Unassembled WGS sequence"/>
</dbReference>
<dbReference type="Pfam" id="PF13310">
    <property type="entry name" value="Virulence_RhuM"/>
    <property type="match status" value="1"/>
</dbReference>
<name>A0ABV1JVT2_9PSEU</name>
<dbReference type="PIRSF" id="PIRSF015268">
    <property type="entry name" value="Virulence_RhuM"/>
    <property type="match status" value="1"/>
</dbReference>
<evidence type="ECO:0000259" key="1">
    <source>
        <dbReference type="PROSITE" id="PS51750"/>
    </source>
</evidence>
<dbReference type="InterPro" id="IPR011204">
    <property type="entry name" value="Virulence_RhuM-like"/>
</dbReference>
<dbReference type="PROSITE" id="PS51750">
    <property type="entry name" value="BRO_N"/>
    <property type="match status" value="1"/>
</dbReference>
<accession>A0ABV1JVT2</accession>
<sequence>MIEPGGEIVVYRGDDGRSQVQLRAVDGTVWLAQAEIAELYGTSVQNIGQIIARVLDDSEVTEATLNSELRVRTEGSKQVRRQVKVYNLDMVLAVGYRVSTPRAVQFRQWATTVLQEYLVKGFVLDSPRLKDPGGFDYFDELLEQIREIRASERRFYQKVCDIFATSADYDKQARTARDFFATIQNKLVHAVTGRTAAELVVARCDQDAPNLGLTSWSGARIRKKDVDVAKNYLTRQEVTHLDRLTTMFLDFAENRAQARRTTLMADWVTQADRFLAFNEESLLEGVGTVSHEDAKAVSAERYAAFDAGRRAHEARHALLQEADDLRALTEIEHGRDDPDHA</sequence>
<comment type="caution">
    <text evidence="2">The sequence shown here is derived from an EMBL/GenBank/DDBJ whole genome shotgun (WGS) entry which is preliminary data.</text>
</comment>
<organism evidence="2 3">
    <name type="scientific">Pseudonocardia tropica</name>
    <dbReference type="NCBI Taxonomy" id="681289"/>
    <lineage>
        <taxon>Bacteria</taxon>
        <taxon>Bacillati</taxon>
        <taxon>Actinomycetota</taxon>
        <taxon>Actinomycetes</taxon>
        <taxon>Pseudonocardiales</taxon>
        <taxon>Pseudonocardiaceae</taxon>
        <taxon>Pseudonocardia</taxon>
    </lineage>
</organism>
<dbReference type="EMBL" id="JBEDNP010000008">
    <property type="protein sequence ID" value="MEQ3540049.1"/>
    <property type="molecule type" value="Genomic_DNA"/>
</dbReference>
<dbReference type="RefSeq" id="WP_345646617.1">
    <property type="nucleotide sequence ID" value="NZ_BAABLY010000041.1"/>
</dbReference>
<dbReference type="InterPro" id="IPR003497">
    <property type="entry name" value="BRO_N_domain"/>
</dbReference>
<evidence type="ECO:0000313" key="2">
    <source>
        <dbReference type="EMBL" id="MEQ3540049.1"/>
    </source>
</evidence>
<gene>
    <name evidence="2" type="ORF">WHI96_14565</name>
</gene>
<proteinExistence type="predicted"/>
<dbReference type="PANTHER" id="PTHR35810:SF1">
    <property type="entry name" value="CYTOPLASMIC PROTEIN"/>
    <property type="match status" value="1"/>
</dbReference>
<evidence type="ECO:0000313" key="3">
    <source>
        <dbReference type="Proteomes" id="UP001464923"/>
    </source>
</evidence>
<dbReference type="PANTHER" id="PTHR35810">
    <property type="entry name" value="CYTOPLASMIC PROTEIN-RELATED"/>
    <property type="match status" value="1"/>
</dbReference>
<protein>
    <submittedName>
        <fullName evidence="2">Virulence RhuM family protein</fullName>
    </submittedName>
</protein>
<feature type="domain" description="Bro-N" evidence="1">
    <location>
        <begin position="1"/>
        <end position="121"/>
    </location>
</feature>
<keyword evidence="3" id="KW-1185">Reference proteome</keyword>